<dbReference type="FunFam" id="3.30.565.10:FF:000006">
    <property type="entry name" value="Sensor histidine kinase WalK"/>
    <property type="match status" value="1"/>
</dbReference>
<dbReference type="SUPFAM" id="SSF55874">
    <property type="entry name" value="ATPase domain of HSP90 chaperone/DNA topoisomerase II/histidine kinase"/>
    <property type="match status" value="1"/>
</dbReference>
<protein>
    <recommendedName>
        <fullName evidence="3">histidine kinase</fullName>
        <ecNumber evidence="3">2.7.13.3</ecNumber>
    </recommendedName>
</protein>
<evidence type="ECO:0000256" key="1">
    <source>
        <dbReference type="ARBA" id="ARBA00000085"/>
    </source>
</evidence>
<dbReference type="EC" id="2.7.13.3" evidence="3"/>
<keyword evidence="11" id="KW-1133">Transmembrane helix</keyword>
<dbReference type="Proteomes" id="UP001156102">
    <property type="component" value="Unassembled WGS sequence"/>
</dbReference>
<gene>
    <name evidence="13" type="ORF">NK662_22540</name>
</gene>
<accession>A0AA41XD82</accession>
<keyword evidence="7 13" id="KW-0418">Kinase</keyword>
<feature type="domain" description="Histidine kinase" evidence="12">
    <location>
        <begin position="220"/>
        <end position="438"/>
    </location>
</feature>
<dbReference type="InterPro" id="IPR005467">
    <property type="entry name" value="His_kinase_dom"/>
</dbReference>
<evidence type="ECO:0000256" key="7">
    <source>
        <dbReference type="ARBA" id="ARBA00022777"/>
    </source>
</evidence>
<dbReference type="InterPro" id="IPR050736">
    <property type="entry name" value="Sensor_HK_Regulatory"/>
</dbReference>
<dbReference type="Pfam" id="PF00512">
    <property type="entry name" value="HisKA"/>
    <property type="match status" value="1"/>
</dbReference>
<evidence type="ECO:0000256" key="4">
    <source>
        <dbReference type="ARBA" id="ARBA00022553"/>
    </source>
</evidence>
<evidence type="ECO:0000259" key="12">
    <source>
        <dbReference type="PROSITE" id="PS50109"/>
    </source>
</evidence>
<keyword evidence="9" id="KW-0902">Two-component regulatory system</keyword>
<dbReference type="InterPro" id="IPR036890">
    <property type="entry name" value="HATPase_C_sf"/>
</dbReference>
<evidence type="ECO:0000256" key="2">
    <source>
        <dbReference type="ARBA" id="ARBA00004651"/>
    </source>
</evidence>
<comment type="caution">
    <text evidence="13">The sequence shown here is derived from an EMBL/GenBank/DDBJ whole genome shotgun (WGS) entry which is preliminary data.</text>
</comment>
<dbReference type="InterPro" id="IPR003594">
    <property type="entry name" value="HATPase_dom"/>
</dbReference>
<name>A0AA41XD82_9BACI</name>
<comment type="catalytic activity">
    <reaction evidence="1">
        <text>ATP + protein L-histidine = ADP + protein N-phospho-L-histidine.</text>
        <dbReference type="EC" id="2.7.13.3"/>
    </reaction>
</comment>
<sequence>MKHPLFDSTRRKLTLLYTGFIFIFLLAFILTCYFLLLSLVTREQRSQVQLMAESELSDHQHDLLKWYSKSGTGQREPKRSSLEYRPDLRSFYYVVAGDGTLLDGDEALPDARTSILRAIRGWRPAAGDIQYETVRISDDAEVRLLLAGRSVYQEGTYIGTVYTGTNVTEQMRVVHVLLLVLGGLAVVFLGVSAGLGYWMAGRAMGPIDQAFLRQKEFLSDASHELRTPLSILQASVEVIEAEDRDQLSPFSQQVLADMKDEMRRMGRLVGDLLFLARSDENKLHLEKRWFLLQPLAEQIVRQFHPLAEQSQVTLQLRIAENVQVYGDAERVAQLLHILLDNAIRYNVPGGSVTVTAAKNKQTCEMQVADTGVGMTGEERAKIFERFYRADGARSREQGSNGIGLAVADWIVASHKGTVEVESTPGMGSTFTVRLPCQAAVREEYS</sequence>
<proteinExistence type="predicted"/>
<feature type="transmembrane region" description="Helical" evidence="11">
    <location>
        <begin position="20"/>
        <end position="41"/>
    </location>
</feature>
<dbReference type="GO" id="GO:0005886">
    <property type="term" value="C:plasma membrane"/>
    <property type="evidence" value="ECO:0007669"/>
    <property type="project" value="UniProtKB-SubCell"/>
</dbReference>
<keyword evidence="10 11" id="KW-0472">Membrane</keyword>
<keyword evidence="11" id="KW-0812">Transmembrane</keyword>
<evidence type="ECO:0000256" key="10">
    <source>
        <dbReference type="ARBA" id="ARBA00023136"/>
    </source>
</evidence>
<keyword evidence="8" id="KW-0067">ATP-binding</keyword>
<organism evidence="13 14">
    <name type="scientific">Ectobacillus ponti</name>
    <dbReference type="NCBI Taxonomy" id="2961894"/>
    <lineage>
        <taxon>Bacteria</taxon>
        <taxon>Bacillati</taxon>
        <taxon>Bacillota</taxon>
        <taxon>Bacilli</taxon>
        <taxon>Bacillales</taxon>
        <taxon>Bacillaceae</taxon>
        <taxon>Ectobacillus</taxon>
    </lineage>
</organism>
<dbReference type="PROSITE" id="PS50109">
    <property type="entry name" value="HIS_KIN"/>
    <property type="match status" value="1"/>
</dbReference>
<dbReference type="SMART" id="SM00387">
    <property type="entry name" value="HATPase_c"/>
    <property type="match status" value="1"/>
</dbReference>
<keyword evidence="5" id="KW-0808">Transferase</keyword>
<dbReference type="FunFam" id="1.10.287.130:FF:000001">
    <property type="entry name" value="Two-component sensor histidine kinase"/>
    <property type="match status" value="1"/>
</dbReference>
<dbReference type="GO" id="GO:0000155">
    <property type="term" value="F:phosphorelay sensor kinase activity"/>
    <property type="evidence" value="ECO:0007669"/>
    <property type="project" value="InterPro"/>
</dbReference>
<evidence type="ECO:0000256" key="11">
    <source>
        <dbReference type="SAM" id="Phobius"/>
    </source>
</evidence>
<keyword evidence="6" id="KW-0547">Nucleotide-binding</keyword>
<dbReference type="CDD" id="cd00075">
    <property type="entry name" value="HATPase"/>
    <property type="match status" value="1"/>
</dbReference>
<dbReference type="EMBL" id="JANCLT010000023">
    <property type="protein sequence ID" value="MCP8971300.1"/>
    <property type="molecule type" value="Genomic_DNA"/>
</dbReference>
<evidence type="ECO:0000256" key="3">
    <source>
        <dbReference type="ARBA" id="ARBA00012438"/>
    </source>
</evidence>
<dbReference type="InterPro" id="IPR004358">
    <property type="entry name" value="Sig_transdc_His_kin-like_C"/>
</dbReference>
<dbReference type="AlphaFoldDB" id="A0AA41XD82"/>
<dbReference type="SUPFAM" id="SSF47384">
    <property type="entry name" value="Homodimeric domain of signal transducing histidine kinase"/>
    <property type="match status" value="1"/>
</dbReference>
<evidence type="ECO:0000256" key="9">
    <source>
        <dbReference type="ARBA" id="ARBA00023012"/>
    </source>
</evidence>
<evidence type="ECO:0000313" key="13">
    <source>
        <dbReference type="EMBL" id="MCP8971300.1"/>
    </source>
</evidence>
<dbReference type="CDD" id="cd00082">
    <property type="entry name" value="HisKA"/>
    <property type="match status" value="1"/>
</dbReference>
<dbReference type="PANTHER" id="PTHR43711:SF1">
    <property type="entry name" value="HISTIDINE KINASE 1"/>
    <property type="match status" value="1"/>
</dbReference>
<dbReference type="RefSeq" id="WP_254761228.1">
    <property type="nucleotide sequence ID" value="NZ_JANCLT010000023.1"/>
</dbReference>
<dbReference type="InterPro" id="IPR003661">
    <property type="entry name" value="HisK_dim/P_dom"/>
</dbReference>
<evidence type="ECO:0000256" key="8">
    <source>
        <dbReference type="ARBA" id="ARBA00022840"/>
    </source>
</evidence>
<dbReference type="PRINTS" id="PR00344">
    <property type="entry name" value="BCTRLSENSOR"/>
</dbReference>
<comment type="subcellular location">
    <subcellularLocation>
        <location evidence="2">Cell membrane</location>
        <topology evidence="2">Multi-pass membrane protein</topology>
    </subcellularLocation>
</comment>
<evidence type="ECO:0000256" key="6">
    <source>
        <dbReference type="ARBA" id="ARBA00022741"/>
    </source>
</evidence>
<dbReference type="SMART" id="SM00388">
    <property type="entry name" value="HisKA"/>
    <property type="match status" value="1"/>
</dbReference>
<reference evidence="13" key="1">
    <citation type="submission" date="2022-07" db="EMBL/GenBank/DDBJ databases">
        <authorList>
            <person name="Li W.-J."/>
            <person name="Deng Q.-Q."/>
        </authorList>
    </citation>
    <scope>NUCLEOTIDE SEQUENCE</scope>
    <source>
        <strain evidence="13">SYSU M60031</strain>
    </source>
</reference>
<dbReference type="Pfam" id="PF02518">
    <property type="entry name" value="HATPase_c"/>
    <property type="match status" value="1"/>
</dbReference>
<dbReference type="PANTHER" id="PTHR43711">
    <property type="entry name" value="TWO-COMPONENT HISTIDINE KINASE"/>
    <property type="match status" value="1"/>
</dbReference>
<evidence type="ECO:0000313" key="14">
    <source>
        <dbReference type="Proteomes" id="UP001156102"/>
    </source>
</evidence>
<feature type="transmembrane region" description="Helical" evidence="11">
    <location>
        <begin position="176"/>
        <end position="200"/>
    </location>
</feature>
<evidence type="ECO:0000256" key="5">
    <source>
        <dbReference type="ARBA" id="ARBA00022679"/>
    </source>
</evidence>
<keyword evidence="4" id="KW-0597">Phosphoprotein</keyword>
<dbReference type="InterPro" id="IPR036097">
    <property type="entry name" value="HisK_dim/P_sf"/>
</dbReference>
<dbReference type="Gene3D" id="1.10.287.130">
    <property type="match status" value="1"/>
</dbReference>
<keyword evidence="14" id="KW-1185">Reference proteome</keyword>
<dbReference type="Gene3D" id="3.30.565.10">
    <property type="entry name" value="Histidine kinase-like ATPase, C-terminal domain"/>
    <property type="match status" value="1"/>
</dbReference>
<dbReference type="GO" id="GO:0005524">
    <property type="term" value="F:ATP binding"/>
    <property type="evidence" value="ECO:0007669"/>
    <property type="project" value="UniProtKB-KW"/>
</dbReference>